<evidence type="ECO:0000313" key="2">
    <source>
        <dbReference type="Proteomes" id="UP001177670"/>
    </source>
</evidence>
<dbReference type="EMBL" id="JAHYIQ010000001">
    <property type="protein sequence ID" value="KAK1137352.1"/>
    <property type="molecule type" value="Genomic_DNA"/>
</dbReference>
<dbReference type="AlphaFoldDB" id="A0AA40GGD9"/>
<reference evidence="1" key="1">
    <citation type="submission" date="2021-10" db="EMBL/GenBank/DDBJ databases">
        <title>Melipona bicolor Genome sequencing and assembly.</title>
        <authorList>
            <person name="Araujo N.S."/>
            <person name="Arias M.C."/>
        </authorList>
    </citation>
    <scope>NUCLEOTIDE SEQUENCE</scope>
    <source>
        <strain evidence="1">USP_2M_L1-L4_2017</strain>
        <tissue evidence="1">Whole body</tissue>
    </source>
</reference>
<keyword evidence="2" id="KW-1185">Reference proteome</keyword>
<evidence type="ECO:0000313" key="1">
    <source>
        <dbReference type="EMBL" id="KAK1137352.1"/>
    </source>
</evidence>
<comment type="caution">
    <text evidence="1">The sequence shown here is derived from an EMBL/GenBank/DDBJ whole genome shotgun (WGS) entry which is preliminary data.</text>
</comment>
<dbReference type="Proteomes" id="UP001177670">
    <property type="component" value="Unassembled WGS sequence"/>
</dbReference>
<protein>
    <submittedName>
        <fullName evidence="1">Uncharacterized protein</fullName>
    </submittedName>
</protein>
<proteinExistence type="predicted"/>
<organism evidence="1 2">
    <name type="scientific">Melipona bicolor</name>
    <dbReference type="NCBI Taxonomy" id="60889"/>
    <lineage>
        <taxon>Eukaryota</taxon>
        <taxon>Metazoa</taxon>
        <taxon>Ecdysozoa</taxon>
        <taxon>Arthropoda</taxon>
        <taxon>Hexapoda</taxon>
        <taxon>Insecta</taxon>
        <taxon>Pterygota</taxon>
        <taxon>Neoptera</taxon>
        <taxon>Endopterygota</taxon>
        <taxon>Hymenoptera</taxon>
        <taxon>Apocrita</taxon>
        <taxon>Aculeata</taxon>
        <taxon>Apoidea</taxon>
        <taxon>Anthophila</taxon>
        <taxon>Apidae</taxon>
        <taxon>Melipona</taxon>
    </lineage>
</organism>
<name>A0AA40GGD9_9HYME</name>
<sequence length="54" mass="6454">MVWQENRLGLLEIAKRPIDRLGKGQKWNEESFDGECWTFHGNHRRLLRPSVSDF</sequence>
<gene>
    <name evidence="1" type="ORF">K0M31_001864</name>
</gene>
<accession>A0AA40GGD9</accession>